<organism evidence="1 2">
    <name type="scientific">Paraburkholderia podalyriae</name>
    <dbReference type="NCBI Taxonomy" id="1938811"/>
    <lineage>
        <taxon>Bacteria</taxon>
        <taxon>Pseudomonadati</taxon>
        <taxon>Pseudomonadota</taxon>
        <taxon>Betaproteobacteria</taxon>
        <taxon>Burkholderiales</taxon>
        <taxon>Burkholderiaceae</taxon>
        <taxon>Paraburkholderia</taxon>
    </lineage>
</organism>
<dbReference type="EMBL" id="VZQQ01000113">
    <property type="protein sequence ID" value="MBC8752536.1"/>
    <property type="molecule type" value="Genomic_DNA"/>
</dbReference>
<dbReference type="Proteomes" id="UP000736373">
    <property type="component" value="Unassembled WGS sequence"/>
</dbReference>
<dbReference type="RefSeq" id="WP_187639383.1">
    <property type="nucleotide sequence ID" value="NZ_VZQQ01000113.1"/>
</dbReference>
<dbReference type="InterPro" id="IPR007523">
    <property type="entry name" value="NDUFAF3/AAMDC"/>
</dbReference>
<accession>A0ABR7Q1V5</accession>
<evidence type="ECO:0000313" key="1">
    <source>
        <dbReference type="EMBL" id="MBC8752536.1"/>
    </source>
</evidence>
<dbReference type="Gene3D" id="3.40.1230.10">
    <property type="entry name" value="MTH938-like"/>
    <property type="match status" value="1"/>
</dbReference>
<sequence>MHFDAFSFGSIRIDGVTYQHDVVIDRGQVRKRKKKPSKAFREAFGHTPLSMAEAIPWSCQRLVIGTGTGALPVMEEVKQEAARRKVRLLIVPTEEAIATLKERAHGTNAILHVTC</sequence>
<keyword evidence="2" id="KW-1185">Reference proteome</keyword>
<name>A0ABR7Q1V5_9BURK</name>
<reference evidence="1 2" key="1">
    <citation type="submission" date="2019-09" db="EMBL/GenBank/DDBJ databases">
        <title>Paraburkholderia podalyriae sp. nov., A South African Podalyria-associated rhizobium.</title>
        <authorList>
            <person name="Mavima L."/>
            <person name="Beukes C.W."/>
            <person name="Palmer M."/>
            <person name="De Meyer S.E."/>
            <person name="James E.K."/>
            <person name="Maluk M."/>
            <person name="Avontuur J.R."/>
            <person name="Chan W.Y."/>
            <person name="Venter S.N."/>
            <person name="Steenkamp E.T."/>
        </authorList>
    </citation>
    <scope>NUCLEOTIDE SEQUENCE [LARGE SCALE GENOMIC DNA]</scope>
    <source>
        <strain evidence="1 2">WC7.3b</strain>
    </source>
</reference>
<dbReference type="Pfam" id="PF04430">
    <property type="entry name" value="DUF498"/>
    <property type="match status" value="1"/>
</dbReference>
<evidence type="ECO:0000313" key="2">
    <source>
        <dbReference type="Proteomes" id="UP000736373"/>
    </source>
</evidence>
<dbReference type="SUPFAM" id="SSF64076">
    <property type="entry name" value="MTH938-like"/>
    <property type="match status" value="1"/>
</dbReference>
<gene>
    <name evidence="1" type="ORF">F6X42_40975</name>
</gene>
<proteinExistence type="predicted"/>
<protein>
    <submittedName>
        <fullName evidence="1">Uncharacterized protein</fullName>
    </submittedName>
</protein>
<comment type="caution">
    <text evidence="1">The sequence shown here is derived from an EMBL/GenBank/DDBJ whole genome shotgun (WGS) entry which is preliminary data.</text>
</comment>
<dbReference type="InterPro" id="IPR036748">
    <property type="entry name" value="MTH938-like_sf"/>
</dbReference>